<reference evidence="2 3" key="1">
    <citation type="journal article" date="2022" name="Allergy">
        <title>Genome assembly and annotation of Periplaneta americana reveal a comprehensive cockroach allergen profile.</title>
        <authorList>
            <person name="Wang L."/>
            <person name="Xiong Q."/>
            <person name="Saelim N."/>
            <person name="Wang L."/>
            <person name="Nong W."/>
            <person name="Wan A.T."/>
            <person name="Shi M."/>
            <person name="Liu X."/>
            <person name="Cao Q."/>
            <person name="Hui J.H.L."/>
            <person name="Sookrung N."/>
            <person name="Leung T.F."/>
            <person name="Tungtrongchitr A."/>
            <person name="Tsui S.K.W."/>
        </authorList>
    </citation>
    <scope>NUCLEOTIDE SEQUENCE [LARGE SCALE GENOMIC DNA]</scope>
    <source>
        <strain evidence="2">PWHHKU_190912</strain>
    </source>
</reference>
<keyword evidence="3" id="KW-1185">Reference proteome</keyword>
<feature type="compositionally biased region" description="Basic and acidic residues" evidence="1">
    <location>
        <begin position="76"/>
        <end position="90"/>
    </location>
</feature>
<evidence type="ECO:0000313" key="2">
    <source>
        <dbReference type="EMBL" id="KAJ4433612.1"/>
    </source>
</evidence>
<protein>
    <submittedName>
        <fullName evidence="2">Uncharacterized protein</fullName>
    </submittedName>
</protein>
<organism evidence="2 3">
    <name type="scientific">Periplaneta americana</name>
    <name type="common">American cockroach</name>
    <name type="synonym">Blatta americana</name>
    <dbReference type="NCBI Taxonomy" id="6978"/>
    <lineage>
        <taxon>Eukaryota</taxon>
        <taxon>Metazoa</taxon>
        <taxon>Ecdysozoa</taxon>
        <taxon>Arthropoda</taxon>
        <taxon>Hexapoda</taxon>
        <taxon>Insecta</taxon>
        <taxon>Pterygota</taxon>
        <taxon>Neoptera</taxon>
        <taxon>Polyneoptera</taxon>
        <taxon>Dictyoptera</taxon>
        <taxon>Blattodea</taxon>
        <taxon>Blattoidea</taxon>
        <taxon>Blattidae</taxon>
        <taxon>Blattinae</taxon>
        <taxon>Periplaneta</taxon>
    </lineage>
</organism>
<sequence>MSPGFSTESYPAFAYIGMRENPGKNLNQVTCLDRELNPGHLVSRSDALTRREIRTHDQRPAREQIARASRSTDGWRGGERGKGPRDEGRSRAQLLTEGRGNGPSRLFEKSVEVEISR</sequence>
<dbReference type="EMBL" id="JAJSOF020000027">
    <property type="protein sequence ID" value="KAJ4433612.1"/>
    <property type="molecule type" value="Genomic_DNA"/>
</dbReference>
<evidence type="ECO:0000313" key="3">
    <source>
        <dbReference type="Proteomes" id="UP001148838"/>
    </source>
</evidence>
<evidence type="ECO:0000256" key="1">
    <source>
        <dbReference type="SAM" id="MobiDB-lite"/>
    </source>
</evidence>
<proteinExistence type="predicted"/>
<gene>
    <name evidence="2" type="ORF">ANN_15922</name>
</gene>
<feature type="compositionally biased region" description="Basic and acidic residues" evidence="1">
    <location>
        <begin position="106"/>
        <end position="117"/>
    </location>
</feature>
<dbReference type="Proteomes" id="UP001148838">
    <property type="component" value="Unassembled WGS sequence"/>
</dbReference>
<comment type="caution">
    <text evidence="2">The sequence shown here is derived from an EMBL/GenBank/DDBJ whole genome shotgun (WGS) entry which is preliminary data.</text>
</comment>
<name>A0ABQ8SIX3_PERAM</name>
<feature type="region of interest" description="Disordered" evidence="1">
    <location>
        <begin position="46"/>
        <end position="117"/>
    </location>
</feature>
<feature type="compositionally biased region" description="Basic and acidic residues" evidence="1">
    <location>
        <begin position="47"/>
        <end position="65"/>
    </location>
</feature>
<accession>A0ABQ8SIX3</accession>